<dbReference type="RefSeq" id="WP_275088734.1">
    <property type="nucleotide sequence ID" value="NZ_CP119078.1"/>
</dbReference>
<reference evidence="1 2" key="1">
    <citation type="submission" date="2023-02" db="EMBL/GenBank/DDBJ databases">
        <title>Genome Sequence of L. cardiaca H63T.</title>
        <authorList>
            <person name="Lopez A.E."/>
            <person name="Cianciotto N.P."/>
        </authorList>
    </citation>
    <scope>NUCLEOTIDE SEQUENCE [LARGE SCALE GENOMIC DNA]</scope>
    <source>
        <strain evidence="1 2">H63</strain>
    </source>
</reference>
<dbReference type="EMBL" id="CP119078">
    <property type="protein sequence ID" value="WED42918.1"/>
    <property type="molecule type" value="Genomic_DNA"/>
</dbReference>
<organism evidence="1 2">
    <name type="scientific">Legionella cardiaca</name>
    <dbReference type="NCBI Taxonomy" id="1071983"/>
    <lineage>
        <taxon>Bacteria</taxon>
        <taxon>Pseudomonadati</taxon>
        <taxon>Pseudomonadota</taxon>
        <taxon>Gammaproteobacteria</taxon>
        <taxon>Legionellales</taxon>
        <taxon>Legionellaceae</taxon>
        <taxon>Legionella</taxon>
    </lineage>
</organism>
<dbReference type="Proteomes" id="UP001222087">
    <property type="component" value="Chromosome"/>
</dbReference>
<evidence type="ECO:0000313" key="2">
    <source>
        <dbReference type="Proteomes" id="UP001222087"/>
    </source>
</evidence>
<evidence type="ECO:0000313" key="1">
    <source>
        <dbReference type="EMBL" id="WED42918.1"/>
    </source>
</evidence>
<proteinExistence type="predicted"/>
<name>A0ABY8AQE9_9GAMM</name>
<keyword evidence="2" id="KW-1185">Reference proteome</keyword>
<protein>
    <submittedName>
        <fullName evidence="1">Uncharacterized protein</fullName>
    </submittedName>
</protein>
<sequence length="306" mass="34003">MSIDLATVRRLFEFLHKHMKKDDLAARAKCFANYKSLAAIIQKRIVDNLAKVQSAEVERIRAVIKKDKTGKLVEEMEQLTLNTSNAINRIASFQALVMCTLQSFKQQLNGCQEHATLIVLAFMKLYGINQGPLVECIKLDVIGTGDNHGLVVMGRDEQSTLSDVSRWGNNCLAIDSWGNWIATLDKLPEETALKNLLQFREFSGLAIEVPFDNRMGLNHLSNYKTNPSSLFHQFEQCALQNLSEELIKFVDTSFAAFNMPPLGLLPSTKDAGIFAVVNLAPSSTDSPNVLAATPIEDLQPQHSARV</sequence>
<accession>A0ABY8AQE9</accession>
<gene>
    <name evidence="1" type="ORF">PXX05_13600</name>
</gene>